<dbReference type="AlphaFoldDB" id="A0A225MND1"/>
<protein>
    <recommendedName>
        <fullName evidence="3">Helicase/UvrB N-terminal domain-containing protein</fullName>
    </recommendedName>
</protein>
<evidence type="ECO:0008006" key="3">
    <source>
        <dbReference type="Google" id="ProtNLM"/>
    </source>
</evidence>
<dbReference type="Proteomes" id="UP000214603">
    <property type="component" value="Unassembled WGS sequence"/>
</dbReference>
<proteinExistence type="predicted"/>
<evidence type="ECO:0000313" key="1">
    <source>
        <dbReference type="EMBL" id="OWT61873.1"/>
    </source>
</evidence>
<name>A0A225MND1_9BURK</name>
<evidence type="ECO:0000313" key="2">
    <source>
        <dbReference type="Proteomes" id="UP000214603"/>
    </source>
</evidence>
<sequence length="597" mass="64317">MAVIQLENTVLPDQYKALHYMLGSMARQAVGLDTRRYAYSLPCGGGKTQGAIALIVAAWELDLGLTFAVAASHVEALCDFKRQLMGRGIPEQAIGLWHSLRVNAAKAQAGSGYASLPATPDDDARPILLLSHEKLRRGNIPEYRGQPRSLTIWDESLIATRAHAIPVADIQAAAALAPQYAPALVPYLAKVAAVATVELDALRADPERHPQVFADVLSPGELDALRAALEGVHGSNSYIRAIRDTTEGLLSLLDSRVSVVETGSGKAGDGVLRCDVLVSPALQNIAILDASHAIRLLTRADPSIVDRTSPEMRAYRRYDNVTLRLINMPTGNRRMAASPAASLPAAREIARAIAAAPADDCVLIFTFKRSLSHLQRNLEKIGVDLSRQITVDGKQRPRIQFLTWGQETSRNDMRHCRLVIMAGVLRRDALDLAASLTAQQQAAQPRRNARTEVAEVIIAEQAHCVLQGIHRAACRMSDADGQAGRTDTLILSADTGGFRAVLEEAMPGARWVTSEPMDKQAGESKTDTAAHAILGYLAGLAENITKVSTRTLKQAIGAAGELGTDSFSTAIDRAVQRGVLKGIRWHREGRSLARNTG</sequence>
<dbReference type="RefSeq" id="WP_088602959.1">
    <property type="nucleotide sequence ID" value="NZ_NJIH01000004.1"/>
</dbReference>
<dbReference type="OrthoDB" id="9179814at2"/>
<gene>
    <name evidence="1" type="ORF">CEY11_08555</name>
</gene>
<dbReference type="EMBL" id="NJIH01000004">
    <property type="protein sequence ID" value="OWT61873.1"/>
    <property type="molecule type" value="Genomic_DNA"/>
</dbReference>
<reference evidence="2" key="1">
    <citation type="submission" date="2017-06" db="EMBL/GenBank/DDBJ databases">
        <title>Herbaspirillum phytohormonus sp. nov., isolated from the root nodule of Robinia pseudoacacia in lead-zinc mine.</title>
        <authorList>
            <person name="Fan M."/>
            <person name="Lin Y."/>
        </authorList>
    </citation>
    <scope>NUCLEOTIDE SEQUENCE [LARGE SCALE GENOMIC DNA]</scope>
    <source>
        <strain evidence="2">SC-089</strain>
    </source>
</reference>
<keyword evidence="2" id="KW-1185">Reference proteome</keyword>
<accession>A0A225MND1</accession>
<organism evidence="1 2">
    <name type="scientific">Candidimonas nitroreducens</name>
    <dbReference type="NCBI Taxonomy" id="683354"/>
    <lineage>
        <taxon>Bacteria</taxon>
        <taxon>Pseudomonadati</taxon>
        <taxon>Pseudomonadota</taxon>
        <taxon>Betaproteobacteria</taxon>
        <taxon>Burkholderiales</taxon>
        <taxon>Alcaligenaceae</taxon>
        <taxon>Candidimonas</taxon>
    </lineage>
</organism>
<comment type="caution">
    <text evidence="1">The sequence shown here is derived from an EMBL/GenBank/DDBJ whole genome shotgun (WGS) entry which is preliminary data.</text>
</comment>